<keyword evidence="1" id="KW-1133">Transmembrane helix</keyword>
<evidence type="ECO:0000313" key="2">
    <source>
        <dbReference type="EMBL" id="WNC68860.1"/>
    </source>
</evidence>
<organism evidence="2 3">
    <name type="scientific">Thalassotalea nanhaiensis</name>
    <dbReference type="NCBI Taxonomy" id="3065648"/>
    <lineage>
        <taxon>Bacteria</taxon>
        <taxon>Pseudomonadati</taxon>
        <taxon>Pseudomonadota</taxon>
        <taxon>Gammaproteobacteria</taxon>
        <taxon>Alteromonadales</taxon>
        <taxon>Colwelliaceae</taxon>
        <taxon>Thalassotalea</taxon>
    </lineage>
</organism>
<feature type="transmembrane region" description="Helical" evidence="1">
    <location>
        <begin position="54"/>
        <end position="74"/>
    </location>
</feature>
<dbReference type="RefSeq" id="WP_348388014.1">
    <property type="nucleotide sequence ID" value="NZ_CP134146.1"/>
</dbReference>
<feature type="transmembrane region" description="Helical" evidence="1">
    <location>
        <begin position="12"/>
        <end position="34"/>
    </location>
</feature>
<proteinExistence type="predicted"/>
<feature type="transmembrane region" description="Helical" evidence="1">
    <location>
        <begin position="186"/>
        <end position="205"/>
    </location>
</feature>
<feature type="transmembrane region" description="Helical" evidence="1">
    <location>
        <begin position="127"/>
        <end position="146"/>
    </location>
</feature>
<name>A0ABY9TJA8_9GAMM</name>
<feature type="transmembrane region" description="Helical" evidence="1">
    <location>
        <begin position="86"/>
        <end position="107"/>
    </location>
</feature>
<keyword evidence="3" id="KW-1185">Reference proteome</keyword>
<accession>A0ABY9TJA8</accession>
<evidence type="ECO:0000256" key="1">
    <source>
        <dbReference type="SAM" id="Phobius"/>
    </source>
</evidence>
<keyword evidence="1" id="KW-0472">Membrane</keyword>
<dbReference type="EMBL" id="CP134146">
    <property type="protein sequence ID" value="WNC68860.1"/>
    <property type="molecule type" value="Genomic_DNA"/>
</dbReference>
<reference evidence="3" key="1">
    <citation type="submission" date="2023-09" db="EMBL/GenBank/DDBJ databases">
        <authorList>
            <person name="Li S."/>
            <person name="Li X."/>
            <person name="Zhang C."/>
            <person name="Zhao Z."/>
        </authorList>
    </citation>
    <scope>NUCLEOTIDE SEQUENCE [LARGE SCALE GENOMIC DNA]</scope>
    <source>
        <strain evidence="3">SQ345</strain>
    </source>
</reference>
<sequence>MKKILKSKLVNGWQLFWLISLTITIAVFFVISTVDLGKADEVSSMIQFTVRCSVPLLYLSFVASSYHALFPGVFSRWLLRNRKYIGVAYSAAMAWQLVFIIWLVTIFSEHYISNVYSFNDIIIQVPGYIVLVAMTVTSFTFGRKLISPKQWQVLHKWGIYFLWATVWSTYWYELFYYVGIDQPIDYIFYWAGFIVWSLRMAAWSIKHRQQTNNLLRKTANEKH</sequence>
<keyword evidence="1" id="KW-0812">Transmembrane</keyword>
<feature type="transmembrane region" description="Helical" evidence="1">
    <location>
        <begin position="158"/>
        <end position="180"/>
    </location>
</feature>
<gene>
    <name evidence="2" type="ORF">RI845_01600</name>
</gene>
<protein>
    <submittedName>
        <fullName evidence="2">Uncharacterized protein</fullName>
    </submittedName>
</protein>
<evidence type="ECO:0000313" key="3">
    <source>
        <dbReference type="Proteomes" id="UP001248581"/>
    </source>
</evidence>
<dbReference type="Proteomes" id="UP001248581">
    <property type="component" value="Chromosome"/>
</dbReference>